<gene>
    <name evidence="1" type="ORF">LCGC14_0227450</name>
</gene>
<reference evidence="1" key="1">
    <citation type="journal article" date="2015" name="Nature">
        <title>Complex archaea that bridge the gap between prokaryotes and eukaryotes.</title>
        <authorList>
            <person name="Spang A."/>
            <person name="Saw J.H."/>
            <person name="Jorgensen S.L."/>
            <person name="Zaremba-Niedzwiedzka K."/>
            <person name="Martijn J."/>
            <person name="Lind A.E."/>
            <person name="van Eijk R."/>
            <person name="Schleper C."/>
            <person name="Guy L."/>
            <person name="Ettema T.J."/>
        </authorList>
    </citation>
    <scope>NUCLEOTIDE SEQUENCE</scope>
</reference>
<dbReference type="Pfam" id="PF07044">
    <property type="entry name" value="DUF1329"/>
    <property type="match status" value="1"/>
</dbReference>
<dbReference type="Gene3D" id="2.50.20.10">
    <property type="entry name" value="Lipoprotein localisation LolA/LolB/LppX"/>
    <property type="match status" value="1"/>
</dbReference>
<evidence type="ECO:0008006" key="2">
    <source>
        <dbReference type="Google" id="ProtNLM"/>
    </source>
</evidence>
<sequence length="458" mass="51456">MMKRNKYMGRQALAILALSGIAMSVHAAVSPEEAAKLNSTLTPLGAERAGNADGTIPEWTGGMAKDAAAVDADGFYADPFPNDEILFTITAANAEQYKNKLTAGQMALFARYPETYRMHVYQTRRTNTVPTEIEQAVARNAVNTNLVAGGNGLENFDSAYPFPIPQSGVEAIWNHIARYRGGSLSRTIAQATPQANGSNTMVIFKDDFTFATALTDYGPNISDNLMFYFTQRVLSPSRLAGDVLLVHENINQIEEPRRSWIYNAGQRRVRRAPQVAYDGPAFGADGTRVSDNYDFYNGAPDRYDWTLVGKRELLIPYNNYRIASRDVKYDDIIQAGHINQDLVRYELHRVWEVEANLKDGQRHVYAKRHFFINEDNWQAAEIDHYDSRGGLWRIAEAISQQRFEHEVPGYAIETLYDLQNGRYAAIGMTNEERKNYELDFSASSADYTPNALRASGIR</sequence>
<protein>
    <recommendedName>
        <fullName evidence="2">DUF1329 domain-containing protein</fullName>
    </recommendedName>
</protein>
<organism evidence="1">
    <name type="scientific">marine sediment metagenome</name>
    <dbReference type="NCBI Taxonomy" id="412755"/>
    <lineage>
        <taxon>unclassified sequences</taxon>
        <taxon>metagenomes</taxon>
        <taxon>ecological metagenomes</taxon>
    </lineage>
</organism>
<comment type="caution">
    <text evidence="1">The sequence shown here is derived from an EMBL/GenBank/DDBJ whole genome shotgun (WGS) entry which is preliminary data.</text>
</comment>
<accession>A0A0F9XFK2</accession>
<dbReference type="CDD" id="cd16329">
    <property type="entry name" value="LolA_like"/>
    <property type="match status" value="1"/>
</dbReference>
<dbReference type="EMBL" id="LAZR01000109">
    <property type="protein sequence ID" value="KKN90603.1"/>
    <property type="molecule type" value="Genomic_DNA"/>
</dbReference>
<dbReference type="InterPro" id="IPR010752">
    <property type="entry name" value="DUF1329"/>
</dbReference>
<name>A0A0F9XFK2_9ZZZZ</name>
<proteinExistence type="predicted"/>
<evidence type="ECO:0000313" key="1">
    <source>
        <dbReference type="EMBL" id="KKN90603.1"/>
    </source>
</evidence>
<dbReference type="AlphaFoldDB" id="A0A0F9XFK2"/>